<dbReference type="Pfam" id="PF03845">
    <property type="entry name" value="Spore_permease"/>
    <property type="match status" value="1"/>
</dbReference>
<dbReference type="RefSeq" id="WP_066421789.1">
    <property type="nucleotide sequence ID" value="NZ_CP018866.1"/>
</dbReference>
<keyword evidence="5 8" id="KW-0812">Transmembrane</keyword>
<dbReference type="EMBL" id="CP018866">
    <property type="protein sequence ID" value="AST93770.1"/>
    <property type="molecule type" value="Genomic_DNA"/>
</dbReference>
<feature type="transmembrane region" description="Helical" evidence="8">
    <location>
        <begin position="269"/>
        <end position="291"/>
    </location>
</feature>
<feature type="transmembrane region" description="Helical" evidence="8">
    <location>
        <begin position="143"/>
        <end position="165"/>
    </location>
</feature>
<evidence type="ECO:0000256" key="3">
    <source>
        <dbReference type="ARBA" id="ARBA00022448"/>
    </source>
</evidence>
<evidence type="ECO:0000256" key="5">
    <source>
        <dbReference type="ARBA" id="ARBA00022692"/>
    </source>
</evidence>
<feature type="transmembrane region" description="Helical" evidence="8">
    <location>
        <begin position="219"/>
        <end position="241"/>
    </location>
</feature>
<keyword evidence="3" id="KW-0813">Transport</keyword>
<evidence type="ECO:0000313" key="10">
    <source>
        <dbReference type="Proteomes" id="UP000215224"/>
    </source>
</evidence>
<feature type="transmembrane region" description="Helical" evidence="8">
    <location>
        <begin position="335"/>
        <end position="358"/>
    </location>
</feature>
<feature type="transmembrane region" description="Helical" evidence="8">
    <location>
        <begin position="77"/>
        <end position="95"/>
    </location>
</feature>
<feature type="transmembrane region" description="Helical" evidence="8">
    <location>
        <begin position="303"/>
        <end position="323"/>
    </location>
</feature>
<keyword evidence="4" id="KW-0309">Germination</keyword>
<organism evidence="9 10">
    <name type="scientific">Sutcliffiella cohnii</name>
    <dbReference type="NCBI Taxonomy" id="33932"/>
    <lineage>
        <taxon>Bacteria</taxon>
        <taxon>Bacillati</taxon>
        <taxon>Bacillota</taxon>
        <taxon>Bacilli</taxon>
        <taxon>Bacillales</taxon>
        <taxon>Bacillaceae</taxon>
        <taxon>Sutcliffiella</taxon>
    </lineage>
</organism>
<feature type="transmembrane region" description="Helical" evidence="8">
    <location>
        <begin position="36"/>
        <end position="57"/>
    </location>
</feature>
<evidence type="ECO:0000256" key="2">
    <source>
        <dbReference type="ARBA" id="ARBA00007998"/>
    </source>
</evidence>
<proteinExistence type="inferred from homology"/>
<dbReference type="STRING" id="1314751.GCA_001591425_04919"/>
<reference evidence="9 10" key="1">
    <citation type="submission" date="2016-12" db="EMBL/GenBank/DDBJ databases">
        <title>The whole genome sequencing and assembly of Bacillus cohnii DSM 6307T strain.</title>
        <authorList>
            <person name="Lee Y.-J."/>
            <person name="Yi H."/>
            <person name="Bahn Y.-S."/>
            <person name="Kim J.F."/>
            <person name="Lee D.-W."/>
        </authorList>
    </citation>
    <scope>NUCLEOTIDE SEQUENCE [LARGE SCALE GENOMIC DNA]</scope>
    <source>
        <strain evidence="9 10">DSM 6307</strain>
    </source>
</reference>
<feature type="transmembrane region" description="Helical" evidence="8">
    <location>
        <begin position="185"/>
        <end position="207"/>
    </location>
</feature>
<feature type="transmembrane region" description="Helical" evidence="8">
    <location>
        <begin position="12"/>
        <end position="30"/>
    </location>
</feature>
<gene>
    <name evidence="9" type="ORF">BC6307_22100</name>
</gene>
<dbReference type="PANTHER" id="PTHR34975:SF2">
    <property type="entry name" value="SPORE GERMINATION PROTEIN A2"/>
    <property type="match status" value="1"/>
</dbReference>
<comment type="similarity">
    <text evidence="2">Belongs to the amino acid-polyamine-organocation (APC) superfamily. Spore germination protein (SGP) (TC 2.A.3.9) family.</text>
</comment>
<dbReference type="Proteomes" id="UP000215224">
    <property type="component" value="Chromosome"/>
</dbReference>
<keyword evidence="7 8" id="KW-0472">Membrane</keyword>
<evidence type="ECO:0000256" key="6">
    <source>
        <dbReference type="ARBA" id="ARBA00022989"/>
    </source>
</evidence>
<dbReference type="InterPro" id="IPR004761">
    <property type="entry name" value="Spore_GerAB"/>
</dbReference>
<dbReference type="GO" id="GO:0016020">
    <property type="term" value="C:membrane"/>
    <property type="evidence" value="ECO:0007669"/>
    <property type="project" value="UniProtKB-SubCell"/>
</dbReference>
<name>A0A223KWC8_9BACI</name>
<dbReference type="AlphaFoldDB" id="A0A223KWC8"/>
<evidence type="ECO:0000256" key="7">
    <source>
        <dbReference type="ARBA" id="ARBA00023136"/>
    </source>
</evidence>
<evidence type="ECO:0000256" key="4">
    <source>
        <dbReference type="ARBA" id="ARBA00022544"/>
    </source>
</evidence>
<evidence type="ECO:0000313" key="9">
    <source>
        <dbReference type="EMBL" id="AST93770.1"/>
    </source>
</evidence>
<dbReference type="KEGG" id="bcoh:BC6307_22100"/>
<keyword evidence="6 8" id="KW-1133">Transmembrane helix</keyword>
<dbReference type="PANTHER" id="PTHR34975">
    <property type="entry name" value="SPORE GERMINATION PROTEIN A2"/>
    <property type="match status" value="1"/>
</dbReference>
<sequence length="366" mass="40611">MDKVKINSFQFFTLLVLFELGSAIVVSVGLEAKQGAWATILLGMTGGIAIFCIYYLLHKQYPDKPLTDYVNSIVGKYIGTVISFLYIVYFLYIAARVLRDFGDLLLTSTLPETPLFVINLVMIIVIVYVLFLGLEVMARMSEFFFIFLILNGLFANFLIFFSGIINLKNLFPILGEGVGTIIKTAFPVGFTFPFGEVIVFTMILPLLNKEKTALKTGIIGIVVSGLLIAYTTMLNVVVLGAEVSRVSTFPLLMTVGKIEVAEFLERLDALVVVTLVLTMFFKISIFMYAGLSGIKSVLKLNSFRTFVFPVGLLTALCSITIAGDFSEHLKEGVDIVPYYLHLPFQAGIPIMLLLIAIFRKKVMKKS</sequence>
<dbReference type="GO" id="GO:0009847">
    <property type="term" value="P:spore germination"/>
    <property type="evidence" value="ECO:0007669"/>
    <property type="project" value="InterPro"/>
</dbReference>
<keyword evidence="10" id="KW-1185">Reference proteome</keyword>
<accession>A0A223KWC8</accession>
<comment type="subcellular location">
    <subcellularLocation>
        <location evidence="1">Membrane</location>
        <topology evidence="1">Multi-pass membrane protein</topology>
    </subcellularLocation>
</comment>
<evidence type="ECO:0000256" key="8">
    <source>
        <dbReference type="SAM" id="Phobius"/>
    </source>
</evidence>
<evidence type="ECO:0000256" key="1">
    <source>
        <dbReference type="ARBA" id="ARBA00004141"/>
    </source>
</evidence>
<feature type="transmembrane region" description="Helical" evidence="8">
    <location>
        <begin position="115"/>
        <end position="136"/>
    </location>
</feature>
<dbReference type="NCBIfam" id="TIGR00912">
    <property type="entry name" value="2A0309"/>
    <property type="match status" value="1"/>
</dbReference>
<protein>
    <submittedName>
        <fullName evidence="9">Uncharacterized protein</fullName>
    </submittedName>
</protein>